<dbReference type="AlphaFoldDB" id="A0A0J1BFE2"/>
<evidence type="ECO:0000313" key="1">
    <source>
        <dbReference type="EMBL" id="KLU05226.1"/>
    </source>
</evidence>
<dbReference type="PATRIC" id="fig|595434.4.peg.2589"/>
<sequence>MCGDARPQGQLGAFRKWIKNCKEESRLIPFPGIEWSVTVVVRTWRATFALHG</sequence>
<comment type="caution">
    <text evidence="1">The sequence shown here is derived from an EMBL/GenBank/DDBJ whole genome shotgun (WGS) entry which is preliminary data.</text>
</comment>
<protein>
    <submittedName>
        <fullName evidence="1">Uncharacterized protein</fullName>
    </submittedName>
</protein>
<reference evidence="1" key="1">
    <citation type="submission" date="2015-05" db="EMBL/GenBank/DDBJ databases">
        <title>Permanent draft genome of Rhodopirellula islandicus K833.</title>
        <authorList>
            <person name="Kizina J."/>
            <person name="Richter M."/>
            <person name="Glockner F.O."/>
            <person name="Harder J."/>
        </authorList>
    </citation>
    <scope>NUCLEOTIDE SEQUENCE [LARGE SCALE GENOMIC DNA]</scope>
    <source>
        <strain evidence="1">K833</strain>
    </source>
</reference>
<gene>
    <name evidence="1" type="ORF">RISK_002717</name>
</gene>
<dbReference type="Proteomes" id="UP000036367">
    <property type="component" value="Unassembled WGS sequence"/>
</dbReference>
<accession>A0A0J1BFE2</accession>
<keyword evidence="2" id="KW-1185">Reference proteome</keyword>
<dbReference type="EMBL" id="LECT01000021">
    <property type="protein sequence ID" value="KLU05226.1"/>
    <property type="molecule type" value="Genomic_DNA"/>
</dbReference>
<name>A0A0J1BFE2_RHOIS</name>
<evidence type="ECO:0000313" key="2">
    <source>
        <dbReference type="Proteomes" id="UP000036367"/>
    </source>
</evidence>
<proteinExistence type="predicted"/>
<organism evidence="1 2">
    <name type="scientific">Rhodopirellula islandica</name>
    <dbReference type="NCBI Taxonomy" id="595434"/>
    <lineage>
        <taxon>Bacteria</taxon>
        <taxon>Pseudomonadati</taxon>
        <taxon>Planctomycetota</taxon>
        <taxon>Planctomycetia</taxon>
        <taxon>Pirellulales</taxon>
        <taxon>Pirellulaceae</taxon>
        <taxon>Rhodopirellula</taxon>
    </lineage>
</organism>